<organism evidence="2 3">
    <name type="scientific">Dendrobium catenatum</name>
    <dbReference type="NCBI Taxonomy" id="906689"/>
    <lineage>
        <taxon>Eukaryota</taxon>
        <taxon>Viridiplantae</taxon>
        <taxon>Streptophyta</taxon>
        <taxon>Embryophyta</taxon>
        <taxon>Tracheophyta</taxon>
        <taxon>Spermatophyta</taxon>
        <taxon>Magnoliopsida</taxon>
        <taxon>Liliopsida</taxon>
        <taxon>Asparagales</taxon>
        <taxon>Orchidaceae</taxon>
        <taxon>Epidendroideae</taxon>
        <taxon>Malaxideae</taxon>
        <taxon>Dendrobiinae</taxon>
        <taxon>Dendrobium</taxon>
    </lineage>
</organism>
<keyword evidence="3" id="KW-1185">Reference proteome</keyword>
<feature type="compositionally biased region" description="Basic and acidic residues" evidence="1">
    <location>
        <begin position="9"/>
        <end position="20"/>
    </location>
</feature>
<dbReference type="AlphaFoldDB" id="A0A2I0XJN8"/>
<dbReference type="Proteomes" id="UP000233837">
    <property type="component" value="Unassembled WGS sequence"/>
</dbReference>
<accession>A0A2I0XJN8</accession>
<gene>
    <name evidence="2" type="ORF">MA16_Dca014554</name>
</gene>
<dbReference type="EMBL" id="KZ501821">
    <property type="protein sequence ID" value="PKU88120.1"/>
    <property type="molecule type" value="Genomic_DNA"/>
</dbReference>
<sequence length="240" mass="26982">MHVSPLAGEDTKRIDSQKEKTSSEIRKLDWRTVRLHQERKLLCSSLGFPRSCASAHATTTRAVESNWKLQFKKSDARFAETIFTHLDAMAMPGVDFKCVLLPFGSNIGNLSADVFVGYFDSIIVSIKWKRYHLCVHPLHIWIVVADVSGQWACCGNGFISCEEDLSRRTGSLPTLREYEQLKGSLPTLRECERIKGSLPTLGECERMKGSLPTLEECEQPKGFLPTLEECERTKGSLSTL</sequence>
<evidence type="ECO:0000256" key="1">
    <source>
        <dbReference type="SAM" id="MobiDB-lite"/>
    </source>
</evidence>
<reference evidence="2 3" key="2">
    <citation type="journal article" date="2017" name="Nature">
        <title>The Apostasia genome and the evolution of orchids.</title>
        <authorList>
            <person name="Zhang G.Q."/>
            <person name="Liu K.W."/>
            <person name="Li Z."/>
            <person name="Lohaus R."/>
            <person name="Hsiao Y.Y."/>
            <person name="Niu S.C."/>
            <person name="Wang J.Y."/>
            <person name="Lin Y.C."/>
            <person name="Xu Q."/>
            <person name="Chen L.J."/>
            <person name="Yoshida K."/>
            <person name="Fujiwara S."/>
            <person name="Wang Z.W."/>
            <person name="Zhang Y.Q."/>
            <person name="Mitsuda N."/>
            <person name="Wang M."/>
            <person name="Liu G.H."/>
            <person name="Pecoraro L."/>
            <person name="Huang H.X."/>
            <person name="Xiao X.J."/>
            <person name="Lin M."/>
            <person name="Wu X.Y."/>
            <person name="Wu W.L."/>
            <person name="Chen Y.Y."/>
            <person name="Chang S.B."/>
            <person name="Sakamoto S."/>
            <person name="Ohme-Takagi M."/>
            <person name="Yagi M."/>
            <person name="Zeng S.J."/>
            <person name="Shen C.Y."/>
            <person name="Yeh C.M."/>
            <person name="Luo Y.B."/>
            <person name="Tsai W.C."/>
            <person name="Van de Peer Y."/>
            <person name="Liu Z.J."/>
        </authorList>
    </citation>
    <scope>NUCLEOTIDE SEQUENCE [LARGE SCALE GENOMIC DNA]</scope>
    <source>
        <tissue evidence="2">The whole plant</tissue>
    </source>
</reference>
<feature type="region of interest" description="Disordered" evidence="1">
    <location>
        <begin position="1"/>
        <end position="20"/>
    </location>
</feature>
<evidence type="ECO:0000313" key="2">
    <source>
        <dbReference type="EMBL" id="PKU88120.1"/>
    </source>
</evidence>
<name>A0A2I0XJN8_9ASPA</name>
<evidence type="ECO:0000313" key="3">
    <source>
        <dbReference type="Proteomes" id="UP000233837"/>
    </source>
</evidence>
<protein>
    <submittedName>
        <fullName evidence="2">Uncharacterized protein</fullName>
    </submittedName>
</protein>
<reference evidence="2 3" key="1">
    <citation type="journal article" date="2016" name="Sci. Rep.">
        <title>The Dendrobium catenatum Lindl. genome sequence provides insights into polysaccharide synthase, floral development and adaptive evolution.</title>
        <authorList>
            <person name="Zhang G.Q."/>
            <person name="Xu Q."/>
            <person name="Bian C."/>
            <person name="Tsai W.C."/>
            <person name="Yeh C.M."/>
            <person name="Liu K.W."/>
            <person name="Yoshida K."/>
            <person name="Zhang L.S."/>
            <person name="Chang S.B."/>
            <person name="Chen F."/>
            <person name="Shi Y."/>
            <person name="Su Y.Y."/>
            <person name="Zhang Y.Q."/>
            <person name="Chen L.J."/>
            <person name="Yin Y."/>
            <person name="Lin M."/>
            <person name="Huang H."/>
            <person name="Deng H."/>
            <person name="Wang Z.W."/>
            <person name="Zhu S.L."/>
            <person name="Zhao X."/>
            <person name="Deng C."/>
            <person name="Niu S.C."/>
            <person name="Huang J."/>
            <person name="Wang M."/>
            <person name="Liu G.H."/>
            <person name="Yang H.J."/>
            <person name="Xiao X.J."/>
            <person name="Hsiao Y.Y."/>
            <person name="Wu W.L."/>
            <person name="Chen Y.Y."/>
            <person name="Mitsuda N."/>
            <person name="Ohme-Takagi M."/>
            <person name="Luo Y.B."/>
            <person name="Van de Peer Y."/>
            <person name="Liu Z.J."/>
        </authorList>
    </citation>
    <scope>NUCLEOTIDE SEQUENCE [LARGE SCALE GENOMIC DNA]</scope>
    <source>
        <tissue evidence="2">The whole plant</tissue>
    </source>
</reference>
<proteinExistence type="predicted"/>